<dbReference type="InterPro" id="IPR000209">
    <property type="entry name" value="Peptidase_S8/S53_dom"/>
</dbReference>
<dbReference type="InterPro" id="IPR034193">
    <property type="entry name" value="PCSK9_ProteinaseK-like"/>
</dbReference>
<feature type="active site" description="Charge relay system" evidence="6">
    <location>
        <position position="175"/>
    </location>
</feature>
<dbReference type="Pfam" id="PF00082">
    <property type="entry name" value="Peptidase_S8"/>
    <property type="match status" value="1"/>
</dbReference>
<dbReference type="GO" id="GO:0006508">
    <property type="term" value="P:proteolysis"/>
    <property type="evidence" value="ECO:0007669"/>
    <property type="project" value="UniProtKB-KW"/>
</dbReference>
<dbReference type="Gene3D" id="3.40.50.200">
    <property type="entry name" value="Peptidase S8/S53 domain"/>
    <property type="match status" value="1"/>
</dbReference>
<feature type="active site" description="Charge relay system" evidence="6">
    <location>
        <position position="206"/>
    </location>
</feature>
<evidence type="ECO:0000259" key="10">
    <source>
        <dbReference type="Pfam" id="PF05922"/>
    </source>
</evidence>
<dbReference type="PRINTS" id="PR00723">
    <property type="entry name" value="SUBTILISIN"/>
</dbReference>
<evidence type="ECO:0000259" key="9">
    <source>
        <dbReference type="Pfam" id="PF00082"/>
    </source>
</evidence>
<comment type="similarity">
    <text evidence="1 6 7">Belongs to the peptidase S8 family.</text>
</comment>
<keyword evidence="5 6" id="KW-0720">Serine protease</keyword>
<evidence type="ECO:0000256" key="3">
    <source>
        <dbReference type="ARBA" id="ARBA00022729"/>
    </source>
</evidence>
<dbReference type="InterPro" id="IPR023828">
    <property type="entry name" value="Peptidase_S8_Ser-AS"/>
</dbReference>
<dbReference type="InterPro" id="IPR023827">
    <property type="entry name" value="Peptidase_S8_Asp-AS"/>
</dbReference>
<dbReference type="FunFam" id="3.40.50.200:FF:000014">
    <property type="entry name" value="Proteinase K"/>
    <property type="match status" value="1"/>
</dbReference>
<dbReference type="InterPro" id="IPR010259">
    <property type="entry name" value="S8pro/Inhibitor_I9"/>
</dbReference>
<keyword evidence="4 6" id="KW-0378">Hydrolase</keyword>
<organism evidence="11 12">
    <name type="scientific">Conoideocrella luteorostrata</name>
    <dbReference type="NCBI Taxonomy" id="1105319"/>
    <lineage>
        <taxon>Eukaryota</taxon>
        <taxon>Fungi</taxon>
        <taxon>Dikarya</taxon>
        <taxon>Ascomycota</taxon>
        <taxon>Pezizomycotina</taxon>
        <taxon>Sordariomycetes</taxon>
        <taxon>Hypocreomycetidae</taxon>
        <taxon>Hypocreales</taxon>
        <taxon>Clavicipitaceae</taxon>
        <taxon>Conoideocrella</taxon>
    </lineage>
</organism>
<feature type="signal peptide" evidence="8">
    <location>
        <begin position="1"/>
        <end position="15"/>
    </location>
</feature>
<feature type="domain" description="Peptidase S8/S53" evidence="9">
    <location>
        <begin position="166"/>
        <end position="400"/>
    </location>
</feature>
<dbReference type="PROSITE" id="PS00137">
    <property type="entry name" value="SUBTILASE_HIS"/>
    <property type="match status" value="1"/>
</dbReference>
<dbReference type="EMBL" id="JASWJB010000315">
    <property type="protein sequence ID" value="KAK2591702.1"/>
    <property type="molecule type" value="Genomic_DNA"/>
</dbReference>
<feature type="chain" id="PRO_5042492352" evidence="8">
    <location>
        <begin position="16"/>
        <end position="414"/>
    </location>
</feature>
<feature type="active site" description="Charge relay system" evidence="6">
    <location>
        <position position="360"/>
    </location>
</feature>
<dbReference type="InterPro" id="IPR022398">
    <property type="entry name" value="Peptidase_S8_His-AS"/>
</dbReference>
<dbReference type="InterPro" id="IPR015500">
    <property type="entry name" value="Peptidase_S8_subtilisin-rel"/>
</dbReference>
<reference evidence="11" key="1">
    <citation type="submission" date="2023-06" db="EMBL/GenBank/DDBJ databases">
        <title>Conoideocrella luteorostrata (Hypocreales: Clavicipitaceae), a potential biocontrol fungus for elongate hemlock scale in United States Christmas tree production areas.</title>
        <authorList>
            <person name="Barrett H."/>
            <person name="Lovett B."/>
            <person name="Macias A.M."/>
            <person name="Stajich J.E."/>
            <person name="Kasson M.T."/>
        </authorList>
    </citation>
    <scope>NUCLEOTIDE SEQUENCE</scope>
    <source>
        <strain evidence="11">ARSEF 14590</strain>
    </source>
</reference>
<accession>A0AAJ0FP97</accession>
<dbReference type="Proteomes" id="UP001251528">
    <property type="component" value="Unassembled WGS sequence"/>
</dbReference>
<dbReference type="InterPro" id="IPR050131">
    <property type="entry name" value="Peptidase_S8_subtilisin-like"/>
</dbReference>
<dbReference type="PANTHER" id="PTHR43806">
    <property type="entry name" value="PEPTIDASE S8"/>
    <property type="match status" value="1"/>
</dbReference>
<dbReference type="Pfam" id="PF05922">
    <property type="entry name" value="Inhibitor_I9"/>
    <property type="match status" value="1"/>
</dbReference>
<dbReference type="GO" id="GO:0005576">
    <property type="term" value="C:extracellular region"/>
    <property type="evidence" value="ECO:0007669"/>
    <property type="project" value="UniProtKB-ARBA"/>
</dbReference>
<dbReference type="SUPFAM" id="SSF52743">
    <property type="entry name" value="Subtilisin-like"/>
    <property type="match status" value="1"/>
</dbReference>
<evidence type="ECO:0000256" key="6">
    <source>
        <dbReference type="PROSITE-ProRule" id="PRU01240"/>
    </source>
</evidence>
<dbReference type="Gene3D" id="3.30.70.80">
    <property type="entry name" value="Peptidase S8 propeptide/proteinase inhibitor I9"/>
    <property type="match status" value="1"/>
</dbReference>
<dbReference type="InterPro" id="IPR036852">
    <property type="entry name" value="Peptidase_S8/S53_dom_sf"/>
</dbReference>
<evidence type="ECO:0000256" key="5">
    <source>
        <dbReference type="ARBA" id="ARBA00022825"/>
    </source>
</evidence>
<dbReference type="CDD" id="cd04077">
    <property type="entry name" value="Peptidases_S8_PCSK9_ProteinaseK_like"/>
    <property type="match status" value="1"/>
</dbReference>
<evidence type="ECO:0000256" key="4">
    <source>
        <dbReference type="ARBA" id="ARBA00022801"/>
    </source>
</evidence>
<keyword evidence="3 8" id="KW-0732">Signal</keyword>
<dbReference type="SUPFAM" id="SSF54897">
    <property type="entry name" value="Protease propeptides/inhibitors"/>
    <property type="match status" value="1"/>
</dbReference>
<dbReference type="PROSITE" id="PS00136">
    <property type="entry name" value="SUBTILASE_ASP"/>
    <property type="match status" value="1"/>
</dbReference>
<keyword evidence="12" id="KW-1185">Reference proteome</keyword>
<evidence type="ECO:0000256" key="1">
    <source>
        <dbReference type="ARBA" id="ARBA00011073"/>
    </source>
</evidence>
<protein>
    <submittedName>
        <fullName evidence="11">Uncharacterized protein</fullName>
    </submittedName>
</protein>
<evidence type="ECO:0000313" key="12">
    <source>
        <dbReference type="Proteomes" id="UP001251528"/>
    </source>
</evidence>
<keyword evidence="2 6" id="KW-0645">Protease</keyword>
<dbReference type="PROSITE" id="PS00138">
    <property type="entry name" value="SUBTILASE_SER"/>
    <property type="match status" value="1"/>
</dbReference>
<gene>
    <name evidence="11" type="ORF">QQS21_010614</name>
</gene>
<evidence type="ECO:0000256" key="8">
    <source>
        <dbReference type="SAM" id="SignalP"/>
    </source>
</evidence>
<dbReference type="PROSITE" id="PS51892">
    <property type="entry name" value="SUBTILASE"/>
    <property type="match status" value="1"/>
</dbReference>
<name>A0AAJ0FP97_9HYPO</name>
<evidence type="ECO:0000256" key="2">
    <source>
        <dbReference type="ARBA" id="ARBA00022670"/>
    </source>
</evidence>
<comment type="caution">
    <text evidence="11">The sequence shown here is derived from an EMBL/GenBank/DDBJ whole genome shotgun (WGS) entry which is preliminary data.</text>
</comment>
<proteinExistence type="inferred from homology"/>
<dbReference type="AlphaFoldDB" id="A0AAJ0FP97"/>
<evidence type="ECO:0000313" key="11">
    <source>
        <dbReference type="EMBL" id="KAK2591702.1"/>
    </source>
</evidence>
<evidence type="ECO:0000256" key="7">
    <source>
        <dbReference type="RuleBase" id="RU003355"/>
    </source>
</evidence>
<feature type="domain" description="Inhibitor I9" evidence="10">
    <location>
        <begin position="49"/>
        <end position="92"/>
    </location>
</feature>
<dbReference type="GO" id="GO:0004252">
    <property type="term" value="F:serine-type endopeptidase activity"/>
    <property type="evidence" value="ECO:0007669"/>
    <property type="project" value="UniProtKB-UniRule"/>
</dbReference>
<sequence>MHFTALLAILPLGSALVVRSGGLTNIDAADGRYVVKIKGDSTNVDKVIKSVSANTDHLYNHVFNGWAGKLTADQVKKLQHHPDIEAVEVDDFFKANYAEGESFSYEEGLPDGEEYGKTSTGQSTEFAPWMASSKKRAVQKKAPWNLARISNKKAGKNTYTYDKAAGTGTCVYVLDSGIETTHPGFQGRAKFLKNFVDGSDSDEAGHGTHVAGIIGSSNYGVAKNTTLYAVKVTDAGRGLKSDLIAALDFVVKDAPTRACPKGVVVNISNGGFFSRLVNDAARKVFRAGYFVAAAAGNAELPAMKFSPASETTVCTVGAIDQKDAFADYSNYGPAVKVLAPGTNVTSLWRGGGIKVASGTSMASPHVAGLGAYYLSFAVEKIDLCNYITQTALKGVVKMGARTDTPNLLINNRKL</sequence>
<dbReference type="PANTHER" id="PTHR43806:SF58">
    <property type="entry name" value="ALKALINE PROTEASE 1-RELATED"/>
    <property type="match status" value="1"/>
</dbReference>
<dbReference type="InterPro" id="IPR037045">
    <property type="entry name" value="S8pro/Inhibitor_I9_sf"/>
</dbReference>